<comment type="caution">
    <text evidence="5">The sequence shown here is derived from an EMBL/GenBank/DDBJ whole genome shotgun (WGS) entry which is preliminary data.</text>
</comment>
<name>A0AA38G9F6_TAXCH</name>
<evidence type="ECO:0000313" key="6">
    <source>
        <dbReference type="Proteomes" id="UP000824469"/>
    </source>
</evidence>
<dbReference type="AlphaFoldDB" id="A0AA38G9F6"/>
<feature type="non-terminal residue" evidence="5">
    <location>
        <position position="1"/>
    </location>
</feature>
<evidence type="ECO:0000259" key="4">
    <source>
        <dbReference type="Pfam" id="PF00251"/>
    </source>
</evidence>
<comment type="similarity">
    <text evidence="1">Belongs to the glycosyl hydrolase 32 family.</text>
</comment>
<evidence type="ECO:0000256" key="1">
    <source>
        <dbReference type="ARBA" id="ARBA00009902"/>
    </source>
</evidence>
<accession>A0AA38G9F6</accession>
<dbReference type="InterPro" id="IPR023296">
    <property type="entry name" value="Glyco_hydro_beta-prop_sf"/>
</dbReference>
<dbReference type="InterPro" id="IPR013148">
    <property type="entry name" value="Glyco_hydro_32_N"/>
</dbReference>
<proteinExistence type="inferred from homology"/>
<dbReference type="SUPFAM" id="SSF75005">
    <property type="entry name" value="Arabinanase/levansucrase/invertase"/>
    <property type="match status" value="1"/>
</dbReference>
<dbReference type="InterPro" id="IPR050551">
    <property type="entry name" value="Fructan_Metab_Enzymes"/>
</dbReference>
<feature type="domain" description="Glycosyl hydrolase family 32 N-terminal" evidence="4">
    <location>
        <begin position="76"/>
        <end position="132"/>
    </location>
</feature>
<evidence type="ECO:0000313" key="5">
    <source>
        <dbReference type="EMBL" id="KAH9319299.1"/>
    </source>
</evidence>
<dbReference type="EMBL" id="JAHRHJ020000004">
    <property type="protein sequence ID" value="KAH9319299.1"/>
    <property type="molecule type" value="Genomic_DNA"/>
</dbReference>
<gene>
    <name evidence="5" type="ORF">KI387_021068</name>
</gene>
<keyword evidence="3" id="KW-0326">Glycosidase</keyword>
<evidence type="ECO:0000256" key="2">
    <source>
        <dbReference type="ARBA" id="ARBA00022801"/>
    </source>
</evidence>
<reference evidence="5 6" key="1">
    <citation type="journal article" date="2021" name="Nat. Plants">
        <title>The Taxus genome provides insights into paclitaxel biosynthesis.</title>
        <authorList>
            <person name="Xiong X."/>
            <person name="Gou J."/>
            <person name="Liao Q."/>
            <person name="Li Y."/>
            <person name="Zhou Q."/>
            <person name="Bi G."/>
            <person name="Li C."/>
            <person name="Du R."/>
            <person name="Wang X."/>
            <person name="Sun T."/>
            <person name="Guo L."/>
            <person name="Liang H."/>
            <person name="Lu P."/>
            <person name="Wu Y."/>
            <person name="Zhang Z."/>
            <person name="Ro D.K."/>
            <person name="Shang Y."/>
            <person name="Huang S."/>
            <person name="Yan J."/>
        </authorList>
    </citation>
    <scope>NUCLEOTIDE SEQUENCE [LARGE SCALE GENOMIC DNA]</scope>
    <source>
        <strain evidence="5">Ta-2019</strain>
    </source>
</reference>
<feature type="non-terminal residue" evidence="5">
    <location>
        <position position="132"/>
    </location>
</feature>
<feature type="domain" description="Glycosyl hydrolase family 32 N-terminal" evidence="4">
    <location>
        <begin position="1"/>
        <end position="65"/>
    </location>
</feature>
<dbReference type="Gene3D" id="2.115.10.20">
    <property type="entry name" value="Glycosyl hydrolase domain, family 43"/>
    <property type="match status" value="2"/>
</dbReference>
<sequence length="132" mass="14879">YNLDSVVWGNITWGHVVSRDLVHSFYLNLAMVTDQCYNINGVWMGSTTILQDGRLVMLYTGSTNESVQYDEEGIVHQVPRTGMRECVDFYPVNASETKVGLNTSATGADVDHVLKVNFDDDKHDYYTIGTYD</sequence>
<dbReference type="GO" id="GO:0016798">
    <property type="term" value="F:hydrolase activity, acting on glycosyl bonds"/>
    <property type="evidence" value="ECO:0007669"/>
    <property type="project" value="UniProtKB-KW"/>
</dbReference>
<evidence type="ECO:0000256" key="3">
    <source>
        <dbReference type="ARBA" id="ARBA00023295"/>
    </source>
</evidence>
<dbReference type="Proteomes" id="UP000824469">
    <property type="component" value="Unassembled WGS sequence"/>
</dbReference>
<dbReference type="Pfam" id="PF00251">
    <property type="entry name" value="Glyco_hydro_32N"/>
    <property type="match status" value="2"/>
</dbReference>
<keyword evidence="2" id="KW-0378">Hydrolase</keyword>
<protein>
    <recommendedName>
        <fullName evidence="4">Glycosyl hydrolase family 32 N-terminal domain-containing protein</fullName>
    </recommendedName>
</protein>
<organism evidence="5 6">
    <name type="scientific">Taxus chinensis</name>
    <name type="common">Chinese yew</name>
    <name type="synonym">Taxus wallichiana var. chinensis</name>
    <dbReference type="NCBI Taxonomy" id="29808"/>
    <lineage>
        <taxon>Eukaryota</taxon>
        <taxon>Viridiplantae</taxon>
        <taxon>Streptophyta</taxon>
        <taxon>Embryophyta</taxon>
        <taxon>Tracheophyta</taxon>
        <taxon>Spermatophyta</taxon>
        <taxon>Pinopsida</taxon>
        <taxon>Pinidae</taxon>
        <taxon>Conifers II</taxon>
        <taxon>Cupressales</taxon>
        <taxon>Taxaceae</taxon>
        <taxon>Taxus</taxon>
    </lineage>
</organism>
<dbReference type="PANTHER" id="PTHR31953">
    <property type="entry name" value="BETA-FRUCTOFURANOSIDASE, INSOLUBLE ISOENZYME CWINV1-RELATED"/>
    <property type="match status" value="1"/>
</dbReference>
<keyword evidence="6" id="KW-1185">Reference proteome</keyword>